<dbReference type="RefSeq" id="XP_014155443.1">
    <property type="nucleotide sequence ID" value="XM_014299968.1"/>
</dbReference>
<evidence type="ECO:0000256" key="1">
    <source>
        <dbReference type="SAM" id="MobiDB-lite"/>
    </source>
</evidence>
<dbReference type="InterPro" id="IPR051092">
    <property type="entry name" value="FYVE_RhoGEF_PH"/>
</dbReference>
<dbReference type="Pfam" id="PF00621">
    <property type="entry name" value="RhoGEF"/>
    <property type="match status" value="1"/>
</dbReference>
<dbReference type="PANTHER" id="PTHR12673">
    <property type="entry name" value="FACIOGENITAL DYSPLASIA PROTEIN"/>
    <property type="match status" value="1"/>
</dbReference>
<feature type="region of interest" description="Disordered" evidence="1">
    <location>
        <begin position="51"/>
        <end position="85"/>
    </location>
</feature>
<protein>
    <recommendedName>
        <fullName evidence="3">DH domain-containing protein</fullName>
    </recommendedName>
</protein>
<gene>
    <name evidence="4" type="ORF">SARC_06148</name>
</gene>
<keyword evidence="5" id="KW-1185">Reference proteome</keyword>
<feature type="signal peptide" evidence="2">
    <location>
        <begin position="1"/>
        <end position="19"/>
    </location>
</feature>
<feature type="domain" description="DH" evidence="3">
    <location>
        <begin position="88"/>
        <end position="281"/>
    </location>
</feature>
<proteinExistence type="predicted"/>
<sequence>MSWMSTAVSVAGIVTVVTAHAVLNRLGRVSDLPDCEVLDAYAPPTPVMIEHESQAQQQEKQPHTLDSQLSQTATEEEMMEKTDKDATRRGRIALELLATEKTYTEGLHILLGIYKARIIQSAKGKSYADAVTKGVNIVLGNAHDMLAISDQMQVQLEARLKLWDTQAPKERMLGDIVLSFSPFFKMYTLYARNFDAACEHLDTMTREYVCVRDALKDLEYTPQVNGLPMRSFMITPIQRVPRYKLLFEDYLKHTPEQSPDNPLIQRALTITSEVAMAVNDAVRDRQNVDQLLTAQAKFINSSKLDLIVPGRKWVWEGRVMKMSRKGLQQKSGVGYEVVSEGSSAEVCNVQAFNMGIGFGSSLCAAVY</sequence>
<dbReference type="SMART" id="SM00325">
    <property type="entry name" value="RhoGEF"/>
    <property type="match status" value="1"/>
</dbReference>
<dbReference type="InterPro" id="IPR000219">
    <property type="entry name" value="DH_dom"/>
</dbReference>
<dbReference type="GO" id="GO:0005085">
    <property type="term" value="F:guanyl-nucleotide exchange factor activity"/>
    <property type="evidence" value="ECO:0007669"/>
    <property type="project" value="InterPro"/>
</dbReference>
<dbReference type="GeneID" id="25906652"/>
<dbReference type="PANTHER" id="PTHR12673:SF267">
    <property type="entry name" value="PROTEIN CBG10230"/>
    <property type="match status" value="1"/>
</dbReference>
<feature type="chain" id="PRO_5005539080" description="DH domain-containing protein" evidence="2">
    <location>
        <begin position="20"/>
        <end position="367"/>
    </location>
</feature>
<accession>A0A0L0FYA3</accession>
<evidence type="ECO:0000256" key="2">
    <source>
        <dbReference type="SAM" id="SignalP"/>
    </source>
</evidence>
<dbReference type="STRING" id="667725.A0A0L0FYA3"/>
<evidence type="ECO:0000313" key="5">
    <source>
        <dbReference type="Proteomes" id="UP000054560"/>
    </source>
</evidence>
<dbReference type="AlphaFoldDB" id="A0A0L0FYA3"/>
<dbReference type="GO" id="GO:0005737">
    <property type="term" value="C:cytoplasm"/>
    <property type="evidence" value="ECO:0007669"/>
    <property type="project" value="TreeGrafter"/>
</dbReference>
<keyword evidence="2" id="KW-0732">Signal</keyword>
<dbReference type="Gene3D" id="1.20.900.10">
    <property type="entry name" value="Dbl homology (DH) domain"/>
    <property type="match status" value="1"/>
</dbReference>
<organism evidence="4 5">
    <name type="scientific">Sphaeroforma arctica JP610</name>
    <dbReference type="NCBI Taxonomy" id="667725"/>
    <lineage>
        <taxon>Eukaryota</taxon>
        <taxon>Ichthyosporea</taxon>
        <taxon>Ichthyophonida</taxon>
        <taxon>Sphaeroforma</taxon>
    </lineage>
</organism>
<dbReference type="SUPFAM" id="SSF48065">
    <property type="entry name" value="DBL homology domain (DH-domain)"/>
    <property type="match status" value="1"/>
</dbReference>
<dbReference type="CDD" id="cd00160">
    <property type="entry name" value="RhoGEF"/>
    <property type="match status" value="1"/>
</dbReference>
<dbReference type="EMBL" id="KQ242023">
    <property type="protein sequence ID" value="KNC81541.1"/>
    <property type="molecule type" value="Genomic_DNA"/>
</dbReference>
<evidence type="ECO:0000259" key="3">
    <source>
        <dbReference type="PROSITE" id="PS50010"/>
    </source>
</evidence>
<name>A0A0L0FYA3_9EUKA</name>
<dbReference type="eggNOG" id="KOG4424">
    <property type="taxonomic scope" value="Eukaryota"/>
</dbReference>
<dbReference type="PROSITE" id="PS50010">
    <property type="entry name" value="DH_2"/>
    <property type="match status" value="1"/>
</dbReference>
<reference evidence="4 5" key="1">
    <citation type="submission" date="2011-02" db="EMBL/GenBank/DDBJ databases">
        <title>The Genome Sequence of Sphaeroforma arctica JP610.</title>
        <authorList>
            <consortium name="The Broad Institute Genome Sequencing Platform"/>
            <person name="Russ C."/>
            <person name="Cuomo C."/>
            <person name="Young S.K."/>
            <person name="Zeng Q."/>
            <person name="Gargeya S."/>
            <person name="Alvarado L."/>
            <person name="Berlin A."/>
            <person name="Chapman S.B."/>
            <person name="Chen Z."/>
            <person name="Freedman E."/>
            <person name="Gellesch M."/>
            <person name="Goldberg J."/>
            <person name="Griggs A."/>
            <person name="Gujja S."/>
            <person name="Heilman E."/>
            <person name="Heiman D."/>
            <person name="Howarth C."/>
            <person name="Mehta T."/>
            <person name="Neiman D."/>
            <person name="Pearson M."/>
            <person name="Roberts A."/>
            <person name="Saif S."/>
            <person name="Shea T."/>
            <person name="Shenoy N."/>
            <person name="Sisk P."/>
            <person name="Stolte C."/>
            <person name="Sykes S."/>
            <person name="White J."/>
            <person name="Yandava C."/>
            <person name="Burger G."/>
            <person name="Gray M.W."/>
            <person name="Holland P.W.H."/>
            <person name="King N."/>
            <person name="Lang F.B.F."/>
            <person name="Roger A.J."/>
            <person name="Ruiz-Trillo I."/>
            <person name="Haas B."/>
            <person name="Nusbaum C."/>
            <person name="Birren B."/>
        </authorList>
    </citation>
    <scope>NUCLEOTIDE SEQUENCE [LARGE SCALE GENOMIC DNA]</scope>
    <source>
        <strain evidence="4 5">JP610</strain>
    </source>
</reference>
<dbReference type="Proteomes" id="UP000054560">
    <property type="component" value="Unassembled WGS sequence"/>
</dbReference>
<evidence type="ECO:0000313" key="4">
    <source>
        <dbReference type="EMBL" id="KNC81541.1"/>
    </source>
</evidence>
<dbReference type="OrthoDB" id="660555at2759"/>
<feature type="compositionally biased region" description="Polar residues" evidence="1">
    <location>
        <begin position="54"/>
        <end position="73"/>
    </location>
</feature>
<dbReference type="InterPro" id="IPR035899">
    <property type="entry name" value="DBL_dom_sf"/>
</dbReference>